<organism evidence="1 2">
    <name type="scientific">Platanthera guangdongensis</name>
    <dbReference type="NCBI Taxonomy" id="2320717"/>
    <lineage>
        <taxon>Eukaryota</taxon>
        <taxon>Viridiplantae</taxon>
        <taxon>Streptophyta</taxon>
        <taxon>Embryophyta</taxon>
        <taxon>Tracheophyta</taxon>
        <taxon>Spermatophyta</taxon>
        <taxon>Magnoliopsida</taxon>
        <taxon>Liliopsida</taxon>
        <taxon>Asparagales</taxon>
        <taxon>Orchidaceae</taxon>
        <taxon>Orchidoideae</taxon>
        <taxon>Orchideae</taxon>
        <taxon>Orchidinae</taxon>
        <taxon>Platanthera</taxon>
    </lineage>
</organism>
<dbReference type="Proteomes" id="UP001412067">
    <property type="component" value="Unassembled WGS sequence"/>
</dbReference>
<keyword evidence="2" id="KW-1185">Reference proteome</keyword>
<evidence type="ECO:0000313" key="1">
    <source>
        <dbReference type="EMBL" id="KAK8942210.1"/>
    </source>
</evidence>
<sequence length="145" mass="16242">MNLKSSKSRILFSFLRVPLSNKCSSVTAFFSELPFPRFAVPEKAFEWLIPDPPPGHFLLKPQSRLQVLMELRKPLFVVERGGTVRRKLWKPPVFQVVRPPNPNAVGLVCRLASFSVPSIDCCCSLRLGFGANVPVSVPILLLPMQ</sequence>
<accession>A0ABR2LK48</accession>
<reference evidence="1 2" key="1">
    <citation type="journal article" date="2022" name="Nat. Plants">
        <title>Genomes of leafy and leafless Platanthera orchids illuminate the evolution of mycoheterotrophy.</title>
        <authorList>
            <person name="Li M.H."/>
            <person name="Liu K.W."/>
            <person name="Li Z."/>
            <person name="Lu H.C."/>
            <person name="Ye Q.L."/>
            <person name="Zhang D."/>
            <person name="Wang J.Y."/>
            <person name="Li Y.F."/>
            <person name="Zhong Z.M."/>
            <person name="Liu X."/>
            <person name="Yu X."/>
            <person name="Liu D.K."/>
            <person name="Tu X.D."/>
            <person name="Liu B."/>
            <person name="Hao Y."/>
            <person name="Liao X.Y."/>
            <person name="Jiang Y.T."/>
            <person name="Sun W.H."/>
            <person name="Chen J."/>
            <person name="Chen Y.Q."/>
            <person name="Ai Y."/>
            <person name="Zhai J.W."/>
            <person name="Wu S.S."/>
            <person name="Zhou Z."/>
            <person name="Hsiao Y.Y."/>
            <person name="Wu W.L."/>
            <person name="Chen Y.Y."/>
            <person name="Lin Y.F."/>
            <person name="Hsu J.L."/>
            <person name="Li C.Y."/>
            <person name="Wang Z.W."/>
            <person name="Zhao X."/>
            <person name="Zhong W.Y."/>
            <person name="Ma X.K."/>
            <person name="Ma L."/>
            <person name="Huang J."/>
            <person name="Chen G.Z."/>
            <person name="Huang M.Z."/>
            <person name="Huang L."/>
            <person name="Peng D.H."/>
            <person name="Luo Y.B."/>
            <person name="Zou S.Q."/>
            <person name="Chen S.P."/>
            <person name="Lan S."/>
            <person name="Tsai W.C."/>
            <person name="Van de Peer Y."/>
            <person name="Liu Z.J."/>
        </authorList>
    </citation>
    <scope>NUCLEOTIDE SEQUENCE [LARGE SCALE GENOMIC DNA]</scope>
    <source>
        <strain evidence="1">Lor288</strain>
    </source>
</reference>
<proteinExistence type="predicted"/>
<protein>
    <submittedName>
        <fullName evidence="1">Uncharacterized protein</fullName>
    </submittedName>
</protein>
<dbReference type="EMBL" id="JBBWWR010000019">
    <property type="protein sequence ID" value="KAK8942210.1"/>
    <property type="molecule type" value="Genomic_DNA"/>
</dbReference>
<name>A0ABR2LK48_9ASPA</name>
<gene>
    <name evidence="1" type="ORF">KSP40_PGU016092</name>
</gene>
<evidence type="ECO:0000313" key="2">
    <source>
        <dbReference type="Proteomes" id="UP001412067"/>
    </source>
</evidence>
<comment type="caution">
    <text evidence="1">The sequence shown here is derived from an EMBL/GenBank/DDBJ whole genome shotgun (WGS) entry which is preliminary data.</text>
</comment>